<organism evidence="1 2">
    <name type="scientific">Candidatus Enterococcus dunnyi</name>
    <dbReference type="NCBI Taxonomy" id="1834192"/>
    <lineage>
        <taxon>Bacteria</taxon>
        <taxon>Bacillati</taxon>
        <taxon>Bacillota</taxon>
        <taxon>Bacilli</taxon>
        <taxon>Lactobacillales</taxon>
        <taxon>Enterococcaceae</taxon>
        <taxon>Enterococcus</taxon>
    </lineage>
</organism>
<keyword evidence="2" id="KW-1185">Reference proteome</keyword>
<evidence type="ECO:0000313" key="1">
    <source>
        <dbReference type="EMBL" id="WYJ94315.1"/>
    </source>
</evidence>
<dbReference type="AlphaFoldDB" id="A0AAQ3W6H3"/>
<reference evidence="1" key="1">
    <citation type="submission" date="2017-05" db="EMBL/GenBank/DDBJ databases">
        <authorList>
            <consortium name="The Broad Institute Genomics Platform"/>
            <consortium name="The Broad Institute Genomic Center for Infectious Diseases"/>
            <person name="Earl A."/>
            <person name="Manson A."/>
            <person name="Schwartman J."/>
            <person name="Gilmore M."/>
            <person name="Abouelleil A."/>
            <person name="Cao P."/>
            <person name="Chapman S."/>
            <person name="Cusick C."/>
            <person name="Shea T."/>
            <person name="Young S."/>
            <person name="Neafsey D."/>
            <person name="Nusbaum C."/>
            <person name="Birren B."/>
        </authorList>
    </citation>
    <scope>NUCLEOTIDE SEQUENCE</scope>
    <source>
        <strain evidence="1">9D6_DIV0238</strain>
    </source>
</reference>
<name>A0AAQ3W6H3_9ENTE</name>
<dbReference type="EMBL" id="CP147246">
    <property type="protein sequence ID" value="WYJ94315.1"/>
    <property type="molecule type" value="Genomic_DNA"/>
</dbReference>
<accession>A0AAQ3W6H3</accession>
<gene>
    <name evidence="1" type="ORF">A5889_001828</name>
</gene>
<sequence>MKIRWAKYLQKPIDFEMLYFQEFPDYIAIVCEGNKNQEDKYGRNRFNFKLNQDSGILDKEDLAY</sequence>
<protein>
    <submittedName>
        <fullName evidence="1">Uncharacterized protein</fullName>
    </submittedName>
</protein>
<dbReference type="RefSeq" id="WP_207114611.1">
    <property type="nucleotide sequence ID" value="NZ_CP147246.1"/>
</dbReference>
<evidence type="ECO:0000313" key="2">
    <source>
        <dbReference type="Proteomes" id="UP000196151"/>
    </source>
</evidence>
<reference evidence="1" key="2">
    <citation type="submission" date="2024-03" db="EMBL/GenBank/DDBJ databases">
        <title>The Genome Sequence of Enterococcus sp. DIV0238c.</title>
        <authorList>
            <consortium name="The Broad Institute Genomics Platform"/>
            <consortium name="The Broad Institute Microbial Omics Core"/>
            <consortium name="The Broad Institute Genomic Center for Infectious Diseases"/>
            <person name="Earl A."/>
            <person name="Manson A."/>
            <person name="Gilmore M."/>
            <person name="Schwartman J."/>
            <person name="Shea T."/>
            <person name="Abouelleil A."/>
            <person name="Cao P."/>
            <person name="Chapman S."/>
            <person name="Cusick C."/>
            <person name="Young S."/>
            <person name="Neafsey D."/>
            <person name="Nusbaum C."/>
            <person name="Birren B."/>
        </authorList>
    </citation>
    <scope>NUCLEOTIDE SEQUENCE</scope>
    <source>
        <strain evidence="1">9D6_DIV0238</strain>
    </source>
</reference>
<proteinExistence type="predicted"/>
<dbReference type="Proteomes" id="UP000196151">
    <property type="component" value="Chromosome"/>
</dbReference>